<feature type="signal peptide" evidence="1">
    <location>
        <begin position="1"/>
        <end position="21"/>
    </location>
</feature>
<dbReference type="InterPro" id="IPR002921">
    <property type="entry name" value="Fungal_lipase-type"/>
</dbReference>
<dbReference type="WBParaSite" id="ACRNAN_scaffold1027.g18297.t1">
    <property type="protein sequence ID" value="ACRNAN_scaffold1027.g18297.t1"/>
    <property type="gene ID" value="ACRNAN_scaffold1027.g18297"/>
</dbReference>
<sequence>MMKFSAFFFFLSTVTIHGSYASYSEDIAKNKLLPMSAAAYSNSSVNACLNNTFKNAQLINKYKTGFLDPHTAISVISNDDRAIIIAFGGSSIFTDLVLVDSQPYFGNKTQFIGGGNLTGHNIGGSFASITAAYVLKLGFYTSSQVLLYTFGQPRTGDNAFAIAHDQLLGASSYRITHRQDPIPHVPQKTDDGYYHHENEIFYNNNMTTGEGYAECDADESSSCSDGNLFDLSIDDHRHYFNVEVAKFGSAGCKN</sequence>
<keyword evidence="3" id="KW-1185">Reference proteome</keyword>
<feature type="chain" id="PRO_5037779913" evidence="1">
    <location>
        <begin position="22"/>
        <end position="254"/>
    </location>
</feature>
<evidence type="ECO:0000313" key="4">
    <source>
        <dbReference type="WBParaSite" id="ACRNAN_scaffold1027.g18297.t1"/>
    </source>
</evidence>
<dbReference type="Gene3D" id="3.40.50.1820">
    <property type="entry name" value="alpha/beta hydrolase"/>
    <property type="match status" value="1"/>
</dbReference>
<dbReference type="CDD" id="cd00519">
    <property type="entry name" value="Lipase_3"/>
    <property type="match status" value="1"/>
</dbReference>
<name>A0A914CG77_9BILA</name>
<dbReference type="Pfam" id="PF01764">
    <property type="entry name" value="Lipase_3"/>
    <property type="match status" value="1"/>
</dbReference>
<evidence type="ECO:0000259" key="2">
    <source>
        <dbReference type="Pfam" id="PF01764"/>
    </source>
</evidence>
<dbReference type="AlphaFoldDB" id="A0A914CG77"/>
<protein>
    <submittedName>
        <fullName evidence="4">Fungal lipase-like domain-containing protein</fullName>
    </submittedName>
</protein>
<dbReference type="GO" id="GO:0006629">
    <property type="term" value="P:lipid metabolic process"/>
    <property type="evidence" value="ECO:0007669"/>
    <property type="project" value="InterPro"/>
</dbReference>
<evidence type="ECO:0000256" key="1">
    <source>
        <dbReference type="SAM" id="SignalP"/>
    </source>
</evidence>
<keyword evidence="1" id="KW-0732">Signal</keyword>
<feature type="domain" description="Fungal lipase-type" evidence="2">
    <location>
        <begin position="117"/>
        <end position="187"/>
    </location>
</feature>
<accession>A0A914CG77</accession>
<organism evidence="3 4">
    <name type="scientific">Acrobeloides nanus</name>
    <dbReference type="NCBI Taxonomy" id="290746"/>
    <lineage>
        <taxon>Eukaryota</taxon>
        <taxon>Metazoa</taxon>
        <taxon>Ecdysozoa</taxon>
        <taxon>Nematoda</taxon>
        <taxon>Chromadorea</taxon>
        <taxon>Rhabditida</taxon>
        <taxon>Tylenchina</taxon>
        <taxon>Cephalobomorpha</taxon>
        <taxon>Cephaloboidea</taxon>
        <taxon>Cephalobidae</taxon>
        <taxon>Acrobeloides</taxon>
    </lineage>
</organism>
<dbReference type="SUPFAM" id="SSF53474">
    <property type="entry name" value="alpha/beta-Hydrolases"/>
    <property type="match status" value="1"/>
</dbReference>
<dbReference type="InterPro" id="IPR029058">
    <property type="entry name" value="AB_hydrolase_fold"/>
</dbReference>
<dbReference type="Proteomes" id="UP000887540">
    <property type="component" value="Unplaced"/>
</dbReference>
<dbReference type="PANTHER" id="PTHR45908">
    <property type="entry name" value="PROTEIN CBG11750-RELATED"/>
    <property type="match status" value="1"/>
</dbReference>
<reference evidence="4" key="1">
    <citation type="submission" date="2022-11" db="UniProtKB">
        <authorList>
            <consortium name="WormBaseParasite"/>
        </authorList>
    </citation>
    <scope>IDENTIFICATION</scope>
</reference>
<evidence type="ECO:0000313" key="3">
    <source>
        <dbReference type="Proteomes" id="UP000887540"/>
    </source>
</evidence>
<proteinExistence type="predicted"/>